<dbReference type="EMBL" id="SWFM01000001">
    <property type="protein sequence ID" value="TKD71856.1"/>
    <property type="molecule type" value="Genomic_DNA"/>
</dbReference>
<dbReference type="RefSeq" id="WP_136945709.1">
    <property type="nucleotide sequence ID" value="NZ_SWFM01000001.1"/>
</dbReference>
<dbReference type="AlphaFoldDB" id="A0A4U1MME9"/>
<proteinExistence type="predicted"/>
<protein>
    <submittedName>
        <fullName evidence="2">Uncharacterized protein</fullName>
    </submittedName>
</protein>
<feature type="region of interest" description="Disordered" evidence="1">
    <location>
        <begin position="202"/>
        <end position="270"/>
    </location>
</feature>
<evidence type="ECO:0000313" key="2">
    <source>
        <dbReference type="EMBL" id="TKD71856.1"/>
    </source>
</evidence>
<reference evidence="2 3" key="1">
    <citation type="submission" date="2019-04" db="EMBL/GenBank/DDBJ databases">
        <title>Genome sequence of Bacillus hwajinpoensis strain Y2.</title>
        <authorList>
            <person name="Fair J.L."/>
            <person name="Maclea K.S."/>
        </authorList>
    </citation>
    <scope>NUCLEOTIDE SEQUENCE [LARGE SCALE GENOMIC DNA]</scope>
    <source>
        <strain evidence="2 3">Y2</strain>
    </source>
</reference>
<dbReference type="OrthoDB" id="2957622at2"/>
<accession>A0A4U1MME9</accession>
<evidence type="ECO:0000256" key="1">
    <source>
        <dbReference type="SAM" id="MobiDB-lite"/>
    </source>
</evidence>
<dbReference type="Proteomes" id="UP000310541">
    <property type="component" value="Unassembled WGS sequence"/>
</dbReference>
<feature type="compositionally biased region" description="Polar residues" evidence="1">
    <location>
        <begin position="213"/>
        <end position="222"/>
    </location>
</feature>
<evidence type="ECO:0000313" key="3">
    <source>
        <dbReference type="Proteomes" id="UP000310541"/>
    </source>
</evidence>
<organism evidence="2 3">
    <name type="scientific">Guptibacillus hwajinpoensis</name>
    <dbReference type="NCBI Taxonomy" id="208199"/>
    <lineage>
        <taxon>Bacteria</taxon>
        <taxon>Bacillati</taxon>
        <taxon>Bacillota</taxon>
        <taxon>Bacilli</taxon>
        <taxon>Bacillales</taxon>
        <taxon>Guptibacillaceae</taxon>
        <taxon>Guptibacillus</taxon>
    </lineage>
</organism>
<feature type="compositionally biased region" description="Polar residues" evidence="1">
    <location>
        <begin position="250"/>
        <end position="260"/>
    </location>
</feature>
<sequence>MIPIYWKRKRIISLPEERRDDLSLILPYWGLLLDGETNEILPGLANCHVVIQGLDQQLLREVSIALQHTGISFSGVEEQQYSSLHLTVSFKEIPPAQITFTLMNMTYYLKPLLSQSADLQKAIHKRIWLPVASTTYEFEVHPLEQQHIAEWLCYITIQSFLRSSFQSVSEILISDYRELVSTVLSRINPEFAQFQLENNKQIKEDWPEPPSDLTPSSKSNSLIKDDHSEEPFNPFKSNDNNHKEKFNPFKFQNNSKQTSIIKPFHYKKQS</sequence>
<gene>
    <name evidence="2" type="ORF">FBF83_03385</name>
</gene>
<comment type="caution">
    <text evidence="2">The sequence shown here is derived from an EMBL/GenBank/DDBJ whole genome shotgun (WGS) entry which is preliminary data.</text>
</comment>
<name>A0A4U1MME9_9BACL</name>